<keyword evidence="10" id="KW-0902">Two-component regulatory system</keyword>
<keyword evidence="5 12" id="KW-0812">Transmembrane</keyword>
<evidence type="ECO:0000256" key="3">
    <source>
        <dbReference type="ARBA" id="ARBA00022553"/>
    </source>
</evidence>
<evidence type="ECO:0000256" key="10">
    <source>
        <dbReference type="ARBA" id="ARBA00023012"/>
    </source>
</evidence>
<evidence type="ECO:0000256" key="1">
    <source>
        <dbReference type="ARBA" id="ARBA00004651"/>
    </source>
</evidence>
<dbReference type="PANTHER" id="PTHR34220">
    <property type="entry name" value="SENSOR HISTIDINE KINASE YPDA"/>
    <property type="match status" value="1"/>
</dbReference>
<keyword evidence="7 14" id="KW-0418">Kinase</keyword>
<keyword evidence="11 12" id="KW-0472">Membrane</keyword>
<protein>
    <submittedName>
        <fullName evidence="14">Sensor histidine kinase</fullName>
    </submittedName>
</protein>
<keyword evidence="8" id="KW-0067">ATP-binding</keyword>
<dbReference type="AlphaFoldDB" id="A0A949N9R5"/>
<dbReference type="InterPro" id="IPR005467">
    <property type="entry name" value="His_kinase_dom"/>
</dbReference>
<evidence type="ECO:0000256" key="5">
    <source>
        <dbReference type="ARBA" id="ARBA00022692"/>
    </source>
</evidence>
<name>A0A949N9R5_9FIRM</name>
<dbReference type="CDD" id="cd18773">
    <property type="entry name" value="PDC1_HK_sensor"/>
    <property type="match status" value="1"/>
</dbReference>
<dbReference type="InterPro" id="IPR010559">
    <property type="entry name" value="Sig_transdc_His_kin_internal"/>
</dbReference>
<dbReference type="Gene3D" id="3.30.565.10">
    <property type="entry name" value="Histidine kinase-like ATPase, C-terminal domain"/>
    <property type="match status" value="1"/>
</dbReference>
<dbReference type="InterPro" id="IPR050640">
    <property type="entry name" value="Bact_2-comp_sensor_kinase"/>
</dbReference>
<evidence type="ECO:0000256" key="7">
    <source>
        <dbReference type="ARBA" id="ARBA00022777"/>
    </source>
</evidence>
<dbReference type="Pfam" id="PF06580">
    <property type="entry name" value="His_kinase"/>
    <property type="match status" value="1"/>
</dbReference>
<keyword evidence="2" id="KW-1003">Cell membrane</keyword>
<organism evidence="14 15">
    <name type="scientific">Diplocloster agilis</name>
    <dbReference type="NCBI Taxonomy" id="2850323"/>
    <lineage>
        <taxon>Bacteria</taxon>
        <taxon>Bacillati</taxon>
        <taxon>Bacillota</taxon>
        <taxon>Clostridia</taxon>
        <taxon>Lachnospirales</taxon>
        <taxon>Lachnospiraceae</taxon>
        <taxon>Diplocloster</taxon>
    </lineage>
</organism>
<reference evidence="14" key="1">
    <citation type="submission" date="2021-06" db="EMBL/GenBank/DDBJ databases">
        <title>Description of novel taxa of the family Lachnospiraceae.</title>
        <authorList>
            <person name="Chaplin A.V."/>
            <person name="Sokolova S.R."/>
            <person name="Pikina A.P."/>
            <person name="Korzhanova M."/>
            <person name="Belova V."/>
            <person name="Korostin D."/>
            <person name="Efimov B.A."/>
        </authorList>
    </citation>
    <scope>NUCLEOTIDE SEQUENCE</scope>
    <source>
        <strain evidence="14">ASD5720</strain>
    </source>
</reference>
<dbReference type="GO" id="GO:0005886">
    <property type="term" value="C:plasma membrane"/>
    <property type="evidence" value="ECO:0007669"/>
    <property type="project" value="UniProtKB-SubCell"/>
</dbReference>
<dbReference type="InterPro" id="IPR003594">
    <property type="entry name" value="HATPase_dom"/>
</dbReference>
<dbReference type="Pfam" id="PF02518">
    <property type="entry name" value="HATPase_c"/>
    <property type="match status" value="1"/>
</dbReference>
<comment type="subcellular location">
    <subcellularLocation>
        <location evidence="1">Cell membrane</location>
        <topology evidence="1">Multi-pass membrane protein</topology>
    </subcellularLocation>
</comment>
<keyword evidence="6" id="KW-0547">Nucleotide-binding</keyword>
<dbReference type="PANTHER" id="PTHR34220:SF11">
    <property type="entry name" value="SENSOR PROTEIN KINASE HPTS"/>
    <property type="match status" value="1"/>
</dbReference>
<proteinExistence type="predicted"/>
<dbReference type="GO" id="GO:0005524">
    <property type="term" value="F:ATP binding"/>
    <property type="evidence" value="ECO:0007669"/>
    <property type="project" value="UniProtKB-KW"/>
</dbReference>
<evidence type="ECO:0000256" key="2">
    <source>
        <dbReference type="ARBA" id="ARBA00022475"/>
    </source>
</evidence>
<evidence type="ECO:0000256" key="8">
    <source>
        <dbReference type="ARBA" id="ARBA00022840"/>
    </source>
</evidence>
<dbReference type="Proteomes" id="UP000712157">
    <property type="component" value="Unassembled WGS sequence"/>
</dbReference>
<feature type="transmembrane region" description="Helical" evidence="12">
    <location>
        <begin position="294"/>
        <end position="313"/>
    </location>
</feature>
<dbReference type="InterPro" id="IPR036890">
    <property type="entry name" value="HATPase_C_sf"/>
</dbReference>
<dbReference type="Gene3D" id="6.10.340.10">
    <property type="match status" value="1"/>
</dbReference>
<evidence type="ECO:0000256" key="9">
    <source>
        <dbReference type="ARBA" id="ARBA00022989"/>
    </source>
</evidence>
<dbReference type="SUPFAM" id="SSF55874">
    <property type="entry name" value="ATPase domain of HSP90 chaperone/DNA topoisomerase II/histidine kinase"/>
    <property type="match status" value="1"/>
</dbReference>
<dbReference type="RefSeq" id="WP_158342294.1">
    <property type="nucleotide sequence ID" value="NZ_JAHQCW010000004.1"/>
</dbReference>
<feature type="domain" description="Histidine kinase" evidence="13">
    <location>
        <begin position="476"/>
        <end position="589"/>
    </location>
</feature>
<keyword evidence="9 12" id="KW-1133">Transmembrane helix</keyword>
<keyword evidence="4" id="KW-0808">Transferase</keyword>
<accession>A0A949N9R5</accession>
<evidence type="ECO:0000313" key="15">
    <source>
        <dbReference type="Proteomes" id="UP000712157"/>
    </source>
</evidence>
<keyword evidence="3" id="KW-0597">Phosphoprotein</keyword>
<comment type="caution">
    <text evidence="14">The sequence shown here is derived from an EMBL/GenBank/DDBJ whole genome shotgun (WGS) entry which is preliminary data.</text>
</comment>
<evidence type="ECO:0000256" key="4">
    <source>
        <dbReference type="ARBA" id="ARBA00022679"/>
    </source>
</evidence>
<evidence type="ECO:0000256" key="12">
    <source>
        <dbReference type="SAM" id="Phobius"/>
    </source>
</evidence>
<keyword evidence="15" id="KW-1185">Reference proteome</keyword>
<dbReference type="EMBL" id="JAHQCW010000004">
    <property type="protein sequence ID" value="MBU9735662.1"/>
    <property type="molecule type" value="Genomic_DNA"/>
</dbReference>
<dbReference type="GO" id="GO:0000155">
    <property type="term" value="F:phosphorelay sensor kinase activity"/>
    <property type="evidence" value="ECO:0007669"/>
    <property type="project" value="InterPro"/>
</dbReference>
<feature type="transmembrane region" description="Helical" evidence="12">
    <location>
        <begin position="12"/>
        <end position="31"/>
    </location>
</feature>
<evidence type="ECO:0000256" key="11">
    <source>
        <dbReference type="ARBA" id="ARBA00023136"/>
    </source>
</evidence>
<sequence>MKRSKSIRFKILGCLLAISILPIVVLFIFTLRNITQFYQAQISTASNNEVKVVTSRINNIFENLDGVMTSLIFSEYDGRNCMLYICENETRENLLTAGQRLKNYRMYEYVCSNLIGNNQYAEGVYLFNESGYTYSFVRNRELGLEKDYEESVWYQDLMKSESLQVTKMYRPDNFPPDQQKIVIARRFTDVKGEHSAVLALVCNDDIFDNIQDNSLPWGKNFVMDAEGAILYGDSGDVSLKESEIQEIIGNESGVIIKKGSNDAYIYGTLNVEDWNIVNEVSFETLAQVSNKSTVYLIAIIVAILVFIIVLLLFTEKVLLTPLVSLASIMSNTKDIKQCFENKYRTRQDEIGVLYRCYENMLKQINQLIEEKYVSEIQFLKSRLRNLMSQINAHFIFNTLENINCLAQIENNQQIVTMSKSLGDMLRYSIEYERDEEKLKTEVKHIRQYINIQEIRFGNQIQVDLDITEELLEAKVLKFMLQPVVENAIEHGLTGQEMPWKISIRAIRENGSLMIQVKDNGRGMDGETLVQVRERIYHPDTISEDARYSSIGLSNIHKRIQLLYCDKFGLAIDSRPGEGVTVTMTLPFHIS</sequence>
<gene>
    <name evidence="14" type="ORF">KTH89_03870</name>
</gene>
<evidence type="ECO:0000256" key="6">
    <source>
        <dbReference type="ARBA" id="ARBA00022741"/>
    </source>
</evidence>
<evidence type="ECO:0000259" key="13">
    <source>
        <dbReference type="PROSITE" id="PS50109"/>
    </source>
</evidence>
<dbReference type="PROSITE" id="PS50109">
    <property type="entry name" value="HIS_KIN"/>
    <property type="match status" value="1"/>
</dbReference>
<evidence type="ECO:0000313" key="14">
    <source>
        <dbReference type="EMBL" id="MBU9735662.1"/>
    </source>
</evidence>